<sequence length="83" mass="9275">MYSMFSNQFNFCCCECIECIVSDSSLRVSKFCSAETGMCSTNSNCHDQKGGRNRRSYSEAGGCTPRQRNLGVNQGAVRGEWPW</sequence>
<dbReference type="Proteomes" id="UP001562425">
    <property type="component" value="Unassembled WGS sequence"/>
</dbReference>
<name>A0ABD1DAM4_CULPP</name>
<gene>
    <name evidence="1" type="ORF">pipiens_002618</name>
</gene>
<dbReference type="EMBL" id="JBEHCU010006603">
    <property type="protein sequence ID" value="KAL1396708.1"/>
    <property type="molecule type" value="Genomic_DNA"/>
</dbReference>
<evidence type="ECO:0000313" key="2">
    <source>
        <dbReference type="Proteomes" id="UP001562425"/>
    </source>
</evidence>
<keyword evidence="2" id="KW-1185">Reference proteome</keyword>
<organism evidence="1 2">
    <name type="scientific">Culex pipiens pipiens</name>
    <name type="common">Northern house mosquito</name>
    <dbReference type="NCBI Taxonomy" id="38569"/>
    <lineage>
        <taxon>Eukaryota</taxon>
        <taxon>Metazoa</taxon>
        <taxon>Ecdysozoa</taxon>
        <taxon>Arthropoda</taxon>
        <taxon>Hexapoda</taxon>
        <taxon>Insecta</taxon>
        <taxon>Pterygota</taxon>
        <taxon>Neoptera</taxon>
        <taxon>Endopterygota</taxon>
        <taxon>Diptera</taxon>
        <taxon>Nematocera</taxon>
        <taxon>Culicoidea</taxon>
        <taxon>Culicidae</taxon>
        <taxon>Culicinae</taxon>
        <taxon>Culicini</taxon>
        <taxon>Culex</taxon>
        <taxon>Culex</taxon>
    </lineage>
</organism>
<proteinExistence type="predicted"/>
<reference evidence="1 2" key="1">
    <citation type="submission" date="2024-05" db="EMBL/GenBank/DDBJ databases">
        <title>Culex pipiens pipiens assembly and annotation.</title>
        <authorList>
            <person name="Alout H."/>
            <person name="Durand T."/>
        </authorList>
    </citation>
    <scope>NUCLEOTIDE SEQUENCE [LARGE SCALE GENOMIC DNA]</scope>
    <source>
        <strain evidence="1">HA-2024</strain>
        <tissue evidence="1">Whole body</tissue>
    </source>
</reference>
<protein>
    <submittedName>
        <fullName evidence="1">Uncharacterized protein</fullName>
    </submittedName>
</protein>
<comment type="caution">
    <text evidence="1">The sequence shown here is derived from an EMBL/GenBank/DDBJ whole genome shotgun (WGS) entry which is preliminary data.</text>
</comment>
<evidence type="ECO:0000313" key="1">
    <source>
        <dbReference type="EMBL" id="KAL1396708.1"/>
    </source>
</evidence>
<accession>A0ABD1DAM4</accession>
<dbReference type="AlphaFoldDB" id="A0ABD1DAM4"/>